<feature type="active site" evidence="5">
    <location>
        <position position="90"/>
    </location>
</feature>
<feature type="domain" description="Malonyl-CoA:ACP transacylase (MAT)" evidence="6">
    <location>
        <begin position="6"/>
        <end position="305"/>
    </location>
</feature>
<keyword evidence="2 4" id="KW-0012">Acyltransferase</keyword>
<evidence type="ECO:0000256" key="1">
    <source>
        <dbReference type="ARBA" id="ARBA00022679"/>
    </source>
</evidence>
<reference evidence="7" key="1">
    <citation type="submission" date="2020-10" db="EMBL/GenBank/DDBJ databases">
        <authorList>
            <person name="Gilroy R."/>
        </authorList>
    </citation>
    <scope>NUCLEOTIDE SEQUENCE</scope>
    <source>
        <strain evidence="7">ChiHcec3-6078</strain>
    </source>
</reference>
<dbReference type="PANTHER" id="PTHR42681">
    <property type="entry name" value="MALONYL-COA-ACYL CARRIER PROTEIN TRANSACYLASE, MITOCHONDRIAL"/>
    <property type="match status" value="1"/>
</dbReference>
<dbReference type="InterPro" id="IPR014043">
    <property type="entry name" value="Acyl_transferase_dom"/>
</dbReference>
<dbReference type="Pfam" id="PF00698">
    <property type="entry name" value="Acyl_transf_1"/>
    <property type="match status" value="1"/>
</dbReference>
<comment type="caution">
    <text evidence="7">The sequence shown here is derived from an EMBL/GenBank/DDBJ whole genome shotgun (WGS) entry which is preliminary data.</text>
</comment>
<accession>A0A9D1I3U9</accession>
<dbReference type="Proteomes" id="UP000824090">
    <property type="component" value="Unassembled WGS sequence"/>
</dbReference>
<dbReference type="InterPro" id="IPR001227">
    <property type="entry name" value="Ac_transferase_dom_sf"/>
</dbReference>
<feature type="active site" evidence="5">
    <location>
        <position position="201"/>
    </location>
</feature>
<name>A0A9D1I3U9_9FIRM</name>
<dbReference type="InterPro" id="IPR050858">
    <property type="entry name" value="Mal-CoA-ACP_Trans/PKS_FabD"/>
</dbReference>
<comment type="catalytic activity">
    <reaction evidence="3 4">
        <text>holo-[ACP] + malonyl-CoA = malonyl-[ACP] + CoA</text>
        <dbReference type="Rhea" id="RHEA:41792"/>
        <dbReference type="Rhea" id="RHEA-COMP:9623"/>
        <dbReference type="Rhea" id="RHEA-COMP:9685"/>
        <dbReference type="ChEBI" id="CHEBI:57287"/>
        <dbReference type="ChEBI" id="CHEBI:57384"/>
        <dbReference type="ChEBI" id="CHEBI:64479"/>
        <dbReference type="ChEBI" id="CHEBI:78449"/>
        <dbReference type="EC" id="2.3.1.39"/>
    </reaction>
</comment>
<reference evidence="7" key="2">
    <citation type="journal article" date="2021" name="PeerJ">
        <title>Extensive microbial diversity within the chicken gut microbiome revealed by metagenomics and culture.</title>
        <authorList>
            <person name="Gilroy R."/>
            <person name="Ravi A."/>
            <person name="Getino M."/>
            <person name="Pursley I."/>
            <person name="Horton D.L."/>
            <person name="Alikhan N.F."/>
            <person name="Baker D."/>
            <person name="Gharbi K."/>
            <person name="Hall N."/>
            <person name="Watson M."/>
            <person name="Adriaenssens E.M."/>
            <person name="Foster-Nyarko E."/>
            <person name="Jarju S."/>
            <person name="Secka A."/>
            <person name="Antonio M."/>
            <person name="Oren A."/>
            <person name="Chaudhuri R.R."/>
            <person name="La Ragione R."/>
            <person name="Hildebrand F."/>
            <person name="Pallen M.J."/>
        </authorList>
    </citation>
    <scope>NUCLEOTIDE SEQUENCE</scope>
    <source>
        <strain evidence="7">ChiHcec3-6078</strain>
    </source>
</reference>
<evidence type="ECO:0000313" key="7">
    <source>
        <dbReference type="EMBL" id="HIU26430.1"/>
    </source>
</evidence>
<organism evidence="7 8">
    <name type="scientific">Candidatus Allocopromorpha excrementigallinarum</name>
    <dbReference type="NCBI Taxonomy" id="2840742"/>
    <lineage>
        <taxon>Bacteria</taxon>
        <taxon>Bacillati</taxon>
        <taxon>Bacillota</taxon>
        <taxon>Clostridia</taxon>
        <taxon>Eubacteriales</taxon>
        <taxon>Eubacteriaceae</taxon>
        <taxon>Eubacteriaceae incertae sedis</taxon>
        <taxon>Candidatus Allocopromorpha</taxon>
    </lineage>
</organism>
<dbReference type="InterPro" id="IPR024925">
    <property type="entry name" value="Malonyl_CoA-ACP_transAc"/>
</dbReference>
<dbReference type="GO" id="GO:0005829">
    <property type="term" value="C:cytosol"/>
    <property type="evidence" value="ECO:0007669"/>
    <property type="project" value="TreeGrafter"/>
</dbReference>
<dbReference type="Gene3D" id="3.40.366.10">
    <property type="entry name" value="Malonyl-Coenzyme A Acyl Carrier Protein, domain 2"/>
    <property type="match status" value="1"/>
</dbReference>
<dbReference type="PANTHER" id="PTHR42681:SF1">
    <property type="entry name" value="MALONYL-COA-ACYL CARRIER PROTEIN TRANSACYLASE, MITOCHONDRIAL"/>
    <property type="match status" value="1"/>
</dbReference>
<proteinExistence type="inferred from homology"/>
<dbReference type="InterPro" id="IPR016035">
    <property type="entry name" value="Acyl_Trfase/lysoPLipase"/>
</dbReference>
<dbReference type="GO" id="GO:0006633">
    <property type="term" value="P:fatty acid biosynthetic process"/>
    <property type="evidence" value="ECO:0007669"/>
    <property type="project" value="TreeGrafter"/>
</dbReference>
<dbReference type="PIRSF" id="PIRSF000446">
    <property type="entry name" value="Mct"/>
    <property type="match status" value="1"/>
</dbReference>
<dbReference type="SMART" id="SM00827">
    <property type="entry name" value="PKS_AT"/>
    <property type="match status" value="1"/>
</dbReference>
<gene>
    <name evidence="7" type="ORF">IAC50_08070</name>
</gene>
<dbReference type="SUPFAM" id="SSF52151">
    <property type="entry name" value="FabD/lysophospholipase-like"/>
    <property type="match status" value="1"/>
</dbReference>
<evidence type="ECO:0000256" key="5">
    <source>
        <dbReference type="PIRSR" id="PIRSR000446-1"/>
    </source>
</evidence>
<comment type="similarity">
    <text evidence="4">Belongs to the fabD family.</text>
</comment>
<sequence length="313" mass="34502">MVTGFVFPGQGAQSPRMLQSLRGYGIEVSSVFEAVSEGCGFDVENLIEKATGDILSRTEYTQLVMFSMDVAYHKIIQEIGIKPAWVAGHSLGQYAALVASGALDLYETSILLKERSRLMNEVKMQGRMCAVSSVTMDTEAIGRLCEKIRSTRGECISTALYNSRNQIVVGGTPEAIGTFSNHLGGMENYKVKVLPVGQAFHTPIMDEMMAQFKEHIDRIGIQKPSIPVILNCTGELLDMEGFEEELRKEMLRQCNCPVQWVKTMETMAELGTKAVIEIGPGRTLCGFMKSAARTVKAYHAEDRKSIEKLAKAV</sequence>
<dbReference type="SUPFAM" id="SSF55048">
    <property type="entry name" value="Probable ACP-binding domain of malonyl-CoA ACP transacylase"/>
    <property type="match status" value="1"/>
</dbReference>
<evidence type="ECO:0000256" key="2">
    <source>
        <dbReference type="ARBA" id="ARBA00023315"/>
    </source>
</evidence>
<dbReference type="EC" id="2.3.1.39" evidence="4"/>
<keyword evidence="1 4" id="KW-0808">Transferase</keyword>
<dbReference type="GO" id="GO:0004314">
    <property type="term" value="F:[acyl-carrier-protein] S-malonyltransferase activity"/>
    <property type="evidence" value="ECO:0007669"/>
    <property type="project" value="UniProtKB-EC"/>
</dbReference>
<evidence type="ECO:0000313" key="8">
    <source>
        <dbReference type="Proteomes" id="UP000824090"/>
    </source>
</evidence>
<dbReference type="Gene3D" id="3.30.70.250">
    <property type="entry name" value="Malonyl-CoA ACP transacylase, ACP-binding"/>
    <property type="match status" value="1"/>
</dbReference>
<evidence type="ECO:0000256" key="3">
    <source>
        <dbReference type="ARBA" id="ARBA00048462"/>
    </source>
</evidence>
<evidence type="ECO:0000256" key="4">
    <source>
        <dbReference type="PIRNR" id="PIRNR000446"/>
    </source>
</evidence>
<dbReference type="AlphaFoldDB" id="A0A9D1I3U9"/>
<dbReference type="EMBL" id="DVMP01000149">
    <property type="protein sequence ID" value="HIU26430.1"/>
    <property type="molecule type" value="Genomic_DNA"/>
</dbReference>
<protein>
    <recommendedName>
        <fullName evidence="4">Malonyl CoA-acyl carrier protein transacylase</fullName>
        <ecNumber evidence="4">2.3.1.39</ecNumber>
    </recommendedName>
</protein>
<dbReference type="InterPro" id="IPR016036">
    <property type="entry name" value="Malonyl_transacylase_ACP-bd"/>
</dbReference>
<evidence type="ECO:0000259" key="6">
    <source>
        <dbReference type="SMART" id="SM00827"/>
    </source>
</evidence>